<reference evidence="1 2" key="1">
    <citation type="submission" date="2020-08" db="EMBL/GenBank/DDBJ databases">
        <authorList>
            <person name="Koutsovoulos G."/>
            <person name="Danchin GJ E."/>
        </authorList>
    </citation>
    <scope>NUCLEOTIDE SEQUENCE [LARGE SCALE GENOMIC DNA]</scope>
</reference>
<protein>
    <submittedName>
        <fullName evidence="1">Uncharacterized protein</fullName>
    </submittedName>
</protein>
<dbReference type="EMBL" id="CAJEWN010000084">
    <property type="protein sequence ID" value="CAD2161282.1"/>
    <property type="molecule type" value="Genomic_DNA"/>
</dbReference>
<comment type="caution">
    <text evidence="1">The sequence shown here is derived from an EMBL/GenBank/DDBJ whole genome shotgun (WGS) entry which is preliminary data.</text>
</comment>
<sequence length="44" mass="5103">MELQMFCCLLGYTVLYWSVRGLSKPLCLFVSSIPFITIIMTNNR</sequence>
<name>A0A6V7UMD4_MELEN</name>
<gene>
    <name evidence="1" type="ORF">MENT_LOCUS14737</name>
</gene>
<evidence type="ECO:0000313" key="1">
    <source>
        <dbReference type="EMBL" id="CAD2161282.1"/>
    </source>
</evidence>
<proteinExistence type="predicted"/>
<organism evidence="1 2">
    <name type="scientific">Meloidogyne enterolobii</name>
    <name type="common">Root-knot nematode worm</name>
    <name type="synonym">Meloidogyne mayaguensis</name>
    <dbReference type="NCBI Taxonomy" id="390850"/>
    <lineage>
        <taxon>Eukaryota</taxon>
        <taxon>Metazoa</taxon>
        <taxon>Ecdysozoa</taxon>
        <taxon>Nematoda</taxon>
        <taxon>Chromadorea</taxon>
        <taxon>Rhabditida</taxon>
        <taxon>Tylenchina</taxon>
        <taxon>Tylenchomorpha</taxon>
        <taxon>Tylenchoidea</taxon>
        <taxon>Meloidogynidae</taxon>
        <taxon>Meloidogyninae</taxon>
        <taxon>Meloidogyne</taxon>
    </lineage>
</organism>
<dbReference type="Proteomes" id="UP000580250">
    <property type="component" value="Unassembled WGS sequence"/>
</dbReference>
<dbReference type="AlphaFoldDB" id="A0A6V7UMD4"/>
<accession>A0A6V7UMD4</accession>
<evidence type="ECO:0000313" key="2">
    <source>
        <dbReference type="Proteomes" id="UP000580250"/>
    </source>
</evidence>